<dbReference type="Gene3D" id="1.10.260.40">
    <property type="entry name" value="lambda repressor-like DNA-binding domains"/>
    <property type="match status" value="1"/>
</dbReference>
<sequence>MSARVRLDDIAKLAGVSPATVSRVINGTGQVRESTAESVRLAMDTLGYDRPSALSRTSLAPVGLILPELTNPVFANYAHHLQLELAHRGHPAFICSQAPGGMTENQLIDSLLSAGCAGLIFVCGRHADSQANLEQYQELLDKEIPFVLINGPRSELAAPSVCVNYDAGMQTAIYHLKQLGHRKIALVCGRDNAIPAKLQRDAYQTYMEKNFGADSLTVIPTFYTFAGGQSAAQEVIRAGATAVIAGSDLQALGVISGATSLGAKVPQDLSVIGFDDSALMTHTTPPLTTLRQPVVTIANAAVQVLSEEISANKLQTCELRFAPDLIQRGSTTPPLN</sequence>
<dbReference type="PRINTS" id="PR00036">
    <property type="entry name" value="HTHLACI"/>
</dbReference>
<dbReference type="GO" id="GO:0000976">
    <property type="term" value="F:transcription cis-regulatory region binding"/>
    <property type="evidence" value="ECO:0007669"/>
    <property type="project" value="TreeGrafter"/>
</dbReference>
<reference evidence="5 6" key="1">
    <citation type="submission" date="2016-10" db="EMBL/GenBank/DDBJ databases">
        <title>Actinomyces aegypiusis sp. nov., isolated from the Aegypius monachus in Qinghai Tibet Plateau China.</title>
        <authorList>
            <person name="Wang Y."/>
        </authorList>
    </citation>
    <scope>NUCLEOTIDE SEQUENCE [LARGE SCALE GENOMIC DNA]</scope>
    <source>
        <strain evidence="5 6">VUL4_3</strain>
    </source>
</reference>
<evidence type="ECO:0000256" key="3">
    <source>
        <dbReference type="ARBA" id="ARBA00023163"/>
    </source>
</evidence>
<dbReference type="OrthoDB" id="3324394at2"/>
<name>A0A1D9MKU9_9ACTO</name>
<keyword evidence="6" id="KW-1185">Reference proteome</keyword>
<dbReference type="SUPFAM" id="SSF47413">
    <property type="entry name" value="lambda repressor-like DNA-binding domains"/>
    <property type="match status" value="1"/>
</dbReference>
<dbReference type="STRING" id="1912795.BK816_06045"/>
<dbReference type="Pfam" id="PF13377">
    <property type="entry name" value="Peripla_BP_3"/>
    <property type="match status" value="1"/>
</dbReference>
<dbReference type="Pfam" id="PF00356">
    <property type="entry name" value="LacI"/>
    <property type="match status" value="1"/>
</dbReference>
<dbReference type="InterPro" id="IPR028082">
    <property type="entry name" value="Peripla_BP_I"/>
</dbReference>
<dbReference type="InterPro" id="IPR010982">
    <property type="entry name" value="Lambda_DNA-bd_dom_sf"/>
</dbReference>
<dbReference type="PANTHER" id="PTHR30146">
    <property type="entry name" value="LACI-RELATED TRANSCRIPTIONAL REPRESSOR"/>
    <property type="match status" value="1"/>
</dbReference>
<dbReference type="CDD" id="cd01392">
    <property type="entry name" value="HTH_LacI"/>
    <property type="match status" value="1"/>
</dbReference>
<dbReference type="PROSITE" id="PS00356">
    <property type="entry name" value="HTH_LACI_1"/>
    <property type="match status" value="1"/>
</dbReference>
<keyword evidence="1" id="KW-0805">Transcription regulation</keyword>
<dbReference type="InterPro" id="IPR000843">
    <property type="entry name" value="HTH_LacI"/>
</dbReference>
<dbReference type="InterPro" id="IPR046335">
    <property type="entry name" value="LacI/GalR-like_sensor"/>
</dbReference>
<dbReference type="KEGG" id="avu:BK816_06045"/>
<dbReference type="GO" id="GO:0003700">
    <property type="term" value="F:DNA-binding transcription factor activity"/>
    <property type="evidence" value="ECO:0007669"/>
    <property type="project" value="TreeGrafter"/>
</dbReference>
<evidence type="ECO:0000256" key="1">
    <source>
        <dbReference type="ARBA" id="ARBA00023015"/>
    </source>
</evidence>
<dbReference type="PANTHER" id="PTHR30146:SF153">
    <property type="entry name" value="LACTOSE OPERON REPRESSOR"/>
    <property type="match status" value="1"/>
</dbReference>
<keyword evidence="2" id="KW-0238">DNA-binding</keyword>
<dbReference type="SMART" id="SM00354">
    <property type="entry name" value="HTH_LACI"/>
    <property type="match status" value="1"/>
</dbReference>
<dbReference type="RefSeq" id="WP_071164371.1">
    <property type="nucleotide sequence ID" value="NZ_CP017812.1"/>
</dbReference>
<dbReference type="Proteomes" id="UP000176288">
    <property type="component" value="Chromosome"/>
</dbReference>
<feature type="domain" description="HTH lacI-type" evidence="4">
    <location>
        <begin position="5"/>
        <end position="60"/>
    </location>
</feature>
<keyword evidence="3" id="KW-0804">Transcription</keyword>
<evidence type="ECO:0000256" key="2">
    <source>
        <dbReference type="ARBA" id="ARBA00023125"/>
    </source>
</evidence>
<evidence type="ECO:0000313" key="5">
    <source>
        <dbReference type="EMBL" id="AOZ72906.1"/>
    </source>
</evidence>
<dbReference type="SUPFAM" id="SSF53822">
    <property type="entry name" value="Periplasmic binding protein-like I"/>
    <property type="match status" value="1"/>
</dbReference>
<evidence type="ECO:0000313" key="6">
    <source>
        <dbReference type="Proteomes" id="UP000176288"/>
    </source>
</evidence>
<dbReference type="PROSITE" id="PS50932">
    <property type="entry name" value="HTH_LACI_2"/>
    <property type="match status" value="1"/>
</dbReference>
<protein>
    <recommendedName>
        <fullName evidence="4">HTH lacI-type domain-containing protein</fullName>
    </recommendedName>
</protein>
<dbReference type="EMBL" id="CP017812">
    <property type="protein sequence ID" value="AOZ72906.1"/>
    <property type="molecule type" value="Genomic_DNA"/>
</dbReference>
<gene>
    <name evidence="5" type="ORF">BK816_06045</name>
</gene>
<organism evidence="5 6">
    <name type="scientific">Boudabousia tangfeifanii</name>
    <dbReference type="NCBI Taxonomy" id="1912795"/>
    <lineage>
        <taxon>Bacteria</taxon>
        <taxon>Bacillati</taxon>
        <taxon>Actinomycetota</taxon>
        <taxon>Actinomycetes</taxon>
        <taxon>Actinomycetales</taxon>
        <taxon>Actinomycetaceae</taxon>
        <taxon>Boudabousia</taxon>
    </lineage>
</organism>
<accession>A0A1D9MKU9</accession>
<dbReference type="Gene3D" id="3.40.50.2300">
    <property type="match status" value="2"/>
</dbReference>
<evidence type="ECO:0000259" key="4">
    <source>
        <dbReference type="PROSITE" id="PS50932"/>
    </source>
</evidence>
<proteinExistence type="predicted"/>
<dbReference type="AlphaFoldDB" id="A0A1D9MKU9"/>